<dbReference type="GO" id="GO:0000155">
    <property type="term" value="F:phosphorelay sensor kinase activity"/>
    <property type="evidence" value="ECO:0007669"/>
    <property type="project" value="UniProtKB-UniRule"/>
</dbReference>
<evidence type="ECO:0000256" key="11">
    <source>
        <dbReference type="ARBA" id="ARBA00023012"/>
    </source>
</evidence>
<dbReference type="SMART" id="SM00387">
    <property type="entry name" value="HATPase_c"/>
    <property type="match status" value="1"/>
</dbReference>
<feature type="transmembrane region" description="Helical" evidence="14">
    <location>
        <begin position="51"/>
        <end position="70"/>
    </location>
</feature>
<dbReference type="Pfam" id="PF07730">
    <property type="entry name" value="HisKA_3"/>
    <property type="match status" value="1"/>
</dbReference>
<keyword evidence="9 13" id="KW-0067">ATP-binding</keyword>
<evidence type="ECO:0000256" key="4">
    <source>
        <dbReference type="ARBA" id="ARBA00022553"/>
    </source>
</evidence>
<dbReference type="Proteomes" id="UP000193435">
    <property type="component" value="Unassembled WGS sequence"/>
</dbReference>
<evidence type="ECO:0000256" key="6">
    <source>
        <dbReference type="ARBA" id="ARBA00022692"/>
    </source>
</evidence>
<evidence type="ECO:0000256" key="10">
    <source>
        <dbReference type="ARBA" id="ARBA00022989"/>
    </source>
</evidence>
<keyword evidence="8 13" id="KW-0418">Kinase</keyword>
<dbReference type="InterPro" id="IPR017202">
    <property type="entry name" value="LiaS/VraS"/>
</dbReference>
<evidence type="ECO:0000256" key="8">
    <source>
        <dbReference type="ARBA" id="ARBA00022777"/>
    </source>
</evidence>
<evidence type="ECO:0000313" key="17">
    <source>
        <dbReference type="Proteomes" id="UP000193435"/>
    </source>
</evidence>
<dbReference type="CDD" id="cd16917">
    <property type="entry name" value="HATPase_UhpB-NarQ-NarX-like"/>
    <property type="match status" value="1"/>
</dbReference>
<reference evidence="16 17" key="1">
    <citation type="submission" date="2017-04" db="EMBL/GenBank/DDBJ databases">
        <authorList>
            <person name="Afonso C.L."/>
            <person name="Miller P.J."/>
            <person name="Scott M.A."/>
            <person name="Spackman E."/>
            <person name="Goraichik I."/>
            <person name="Dimitrov K.M."/>
            <person name="Suarez D.L."/>
            <person name="Swayne D.E."/>
        </authorList>
    </citation>
    <scope>NUCLEOTIDE SEQUENCE [LARGE SCALE GENOMIC DNA]</scope>
    <source>
        <strain evidence="16 17">LMG26642</strain>
    </source>
</reference>
<accession>A0A1X7NLH7</accession>
<keyword evidence="3 13" id="KW-1003">Cell membrane</keyword>
<evidence type="ECO:0000256" key="2">
    <source>
        <dbReference type="ARBA" id="ARBA00004651"/>
    </source>
</evidence>
<dbReference type="InterPro" id="IPR005467">
    <property type="entry name" value="His_kinase_dom"/>
</dbReference>
<dbReference type="Gene3D" id="1.20.5.1930">
    <property type="match status" value="1"/>
</dbReference>
<dbReference type="InterPro" id="IPR036890">
    <property type="entry name" value="HATPase_C_sf"/>
</dbReference>
<dbReference type="PROSITE" id="PS50109">
    <property type="entry name" value="HIS_KIN"/>
    <property type="match status" value="1"/>
</dbReference>
<evidence type="ECO:0000256" key="3">
    <source>
        <dbReference type="ARBA" id="ARBA00022475"/>
    </source>
</evidence>
<evidence type="ECO:0000256" key="7">
    <source>
        <dbReference type="ARBA" id="ARBA00022741"/>
    </source>
</evidence>
<evidence type="ECO:0000256" key="9">
    <source>
        <dbReference type="ARBA" id="ARBA00022840"/>
    </source>
</evidence>
<dbReference type="Pfam" id="PF02518">
    <property type="entry name" value="HATPase_c"/>
    <property type="match status" value="1"/>
</dbReference>
<keyword evidence="11 13" id="KW-0902">Two-component regulatory system</keyword>
<dbReference type="InterPro" id="IPR003594">
    <property type="entry name" value="HATPase_dom"/>
</dbReference>
<evidence type="ECO:0000259" key="15">
    <source>
        <dbReference type="PROSITE" id="PS50109"/>
    </source>
</evidence>
<protein>
    <recommendedName>
        <fullName evidence="13">Sensor histidine kinase</fullName>
        <ecNumber evidence="13">2.7.13.3</ecNumber>
    </recommendedName>
</protein>
<sequence>MKKKNSRIRFVQITFFSFLFFTIVSLSYSYAIRPEDWLITIFTTQFLHVPYILYLLGVALIIGLLTSLLLHEFQRREWQHIEEIVRLLASGNYSVETSPKFLDNEVEESYYLEDIKTSLSLIRIKLLDLSKEVQKQSNIPKLVDGETKEEILEAERRRIARELHDSVSQQLFAAMMLLSAINEQLEDTDGVMKKQLKMVESIINESQSEMRALLLHLRPINLEGKTLKKGIEQLLTELKTKIQIKLVWEIDEVNLETGMEDHLFRIIQELLSNTLRHSKAKELEVYLKQYQDSLSLRVIDDGVGFNPEEQKAGNYGLVNINERVSNMGGTFRVISFVNKGTSVEIKIPLIEGVNEDDKSFID</sequence>
<gene>
    <name evidence="16" type="ORF">SAMN04488700_2175</name>
</gene>
<feature type="domain" description="Histidine kinase" evidence="15">
    <location>
        <begin position="158"/>
        <end position="351"/>
    </location>
</feature>
<dbReference type="GO" id="GO:0005524">
    <property type="term" value="F:ATP binding"/>
    <property type="evidence" value="ECO:0007669"/>
    <property type="project" value="UniProtKB-UniRule"/>
</dbReference>
<comment type="catalytic activity">
    <reaction evidence="1 13">
        <text>ATP + protein L-histidine = ADP + protein N-phospho-L-histidine.</text>
        <dbReference type="EC" id="2.7.13.3"/>
    </reaction>
</comment>
<keyword evidence="5 13" id="KW-0808">Transferase</keyword>
<dbReference type="AlphaFoldDB" id="A0A1X7NLH7"/>
<evidence type="ECO:0000256" key="13">
    <source>
        <dbReference type="PIRNR" id="PIRNR037431"/>
    </source>
</evidence>
<keyword evidence="12 13" id="KW-0472">Membrane</keyword>
<dbReference type="PANTHER" id="PTHR24421:SF37">
    <property type="entry name" value="SENSOR HISTIDINE KINASE NARS"/>
    <property type="match status" value="1"/>
</dbReference>
<dbReference type="InterPro" id="IPR050482">
    <property type="entry name" value="Sensor_HK_TwoCompSys"/>
</dbReference>
<dbReference type="EMBL" id="FXBJ01000002">
    <property type="protein sequence ID" value="SMH38730.1"/>
    <property type="molecule type" value="Genomic_DNA"/>
</dbReference>
<dbReference type="OrthoDB" id="9795828at2"/>
<evidence type="ECO:0000256" key="14">
    <source>
        <dbReference type="SAM" id="Phobius"/>
    </source>
</evidence>
<evidence type="ECO:0000256" key="5">
    <source>
        <dbReference type="ARBA" id="ARBA00022679"/>
    </source>
</evidence>
<feature type="transmembrane region" description="Helical" evidence="14">
    <location>
        <begin position="12"/>
        <end position="31"/>
    </location>
</feature>
<keyword evidence="4" id="KW-0597">Phosphoprotein</keyword>
<keyword evidence="10 14" id="KW-1133">Transmembrane helix</keyword>
<dbReference type="Gene3D" id="3.30.565.10">
    <property type="entry name" value="Histidine kinase-like ATPase, C-terminal domain"/>
    <property type="match status" value="1"/>
</dbReference>
<keyword evidence="17" id="KW-1185">Reference proteome</keyword>
<dbReference type="GO" id="GO:0046983">
    <property type="term" value="F:protein dimerization activity"/>
    <property type="evidence" value="ECO:0007669"/>
    <property type="project" value="InterPro"/>
</dbReference>
<dbReference type="GO" id="GO:0005886">
    <property type="term" value="C:plasma membrane"/>
    <property type="evidence" value="ECO:0007669"/>
    <property type="project" value="UniProtKB-SubCell"/>
</dbReference>
<dbReference type="STRING" id="1073423.SAMN04488700_2175"/>
<dbReference type="EC" id="2.7.13.3" evidence="13"/>
<dbReference type="InterPro" id="IPR011712">
    <property type="entry name" value="Sig_transdc_His_kin_sub3_dim/P"/>
</dbReference>
<dbReference type="PANTHER" id="PTHR24421">
    <property type="entry name" value="NITRATE/NITRITE SENSOR PROTEIN NARX-RELATED"/>
    <property type="match status" value="1"/>
</dbReference>
<evidence type="ECO:0000256" key="1">
    <source>
        <dbReference type="ARBA" id="ARBA00000085"/>
    </source>
</evidence>
<evidence type="ECO:0000313" key="16">
    <source>
        <dbReference type="EMBL" id="SMH38730.1"/>
    </source>
</evidence>
<keyword evidence="6 14" id="KW-0812">Transmembrane</keyword>
<comment type="subcellular location">
    <subcellularLocation>
        <location evidence="2 13">Cell membrane</location>
        <topology evidence="2 13">Multi-pass membrane protein</topology>
    </subcellularLocation>
</comment>
<name>A0A1X7NLH7_9LACT</name>
<organism evidence="16 17">
    <name type="scientific">Carnobacterium iners</name>
    <dbReference type="NCBI Taxonomy" id="1073423"/>
    <lineage>
        <taxon>Bacteria</taxon>
        <taxon>Bacillati</taxon>
        <taxon>Bacillota</taxon>
        <taxon>Bacilli</taxon>
        <taxon>Lactobacillales</taxon>
        <taxon>Carnobacteriaceae</taxon>
        <taxon>Carnobacterium</taxon>
    </lineage>
</organism>
<proteinExistence type="predicted"/>
<dbReference type="RefSeq" id="WP_085560207.1">
    <property type="nucleotide sequence ID" value="NZ_FOAH01000009.1"/>
</dbReference>
<dbReference type="SUPFAM" id="SSF55874">
    <property type="entry name" value="ATPase domain of HSP90 chaperone/DNA topoisomerase II/histidine kinase"/>
    <property type="match status" value="1"/>
</dbReference>
<evidence type="ECO:0000256" key="12">
    <source>
        <dbReference type="ARBA" id="ARBA00023136"/>
    </source>
</evidence>
<keyword evidence="7 13" id="KW-0547">Nucleotide-binding</keyword>
<dbReference type="PIRSF" id="PIRSF037431">
    <property type="entry name" value="STHK_LiaS"/>
    <property type="match status" value="1"/>
</dbReference>